<evidence type="ECO:0000313" key="3">
    <source>
        <dbReference type="Proteomes" id="UP000779508"/>
    </source>
</evidence>
<dbReference type="PANTHER" id="PTHR23407">
    <property type="entry name" value="ATPASE INHIBITOR/5-FORMYLTETRAHYDROFOLATE CYCLO-LIGASE"/>
    <property type="match status" value="1"/>
</dbReference>
<dbReference type="EMBL" id="JAHLQK010000001">
    <property type="protein sequence ID" value="MBU5674996.1"/>
    <property type="molecule type" value="Genomic_DNA"/>
</dbReference>
<keyword evidence="2" id="KW-0436">Ligase</keyword>
<gene>
    <name evidence="2" type="ORF">KQI88_01015</name>
</gene>
<evidence type="ECO:0000256" key="1">
    <source>
        <dbReference type="RuleBase" id="RU361279"/>
    </source>
</evidence>
<reference evidence="2 3" key="1">
    <citation type="submission" date="2021-06" db="EMBL/GenBank/DDBJ databases">
        <authorList>
            <person name="Sun Q."/>
            <person name="Li D."/>
        </authorList>
    </citation>
    <scope>NUCLEOTIDE SEQUENCE [LARGE SCALE GENOMIC DNA]</scope>
    <source>
        <strain evidence="2 3">MSJ-5</strain>
    </source>
</reference>
<organism evidence="2 3">
    <name type="scientific">Alkaliphilus flagellatus</name>
    <dbReference type="NCBI Taxonomy" id="2841507"/>
    <lineage>
        <taxon>Bacteria</taxon>
        <taxon>Bacillati</taxon>
        <taxon>Bacillota</taxon>
        <taxon>Clostridia</taxon>
        <taxon>Peptostreptococcales</taxon>
        <taxon>Natronincolaceae</taxon>
        <taxon>Alkaliphilus</taxon>
    </lineage>
</organism>
<dbReference type="GO" id="GO:0030272">
    <property type="term" value="F:5-formyltetrahydrofolate cyclo-ligase activity"/>
    <property type="evidence" value="ECO:0007669"/>
    <property type="project" value="UniProtKB-EC"/>
</dbReference>
<protein>
    <recommendedName>
        <fullName evidence="1">5-formyltetrahydrofolate cyclo-ligase</fullName>
        <ecNumber evidence="1">6.3.3.2</ecNumber>
    </recommendedName>
</protein>
<dbReference type="PANTHER" id="PTHR23407:SF1">
    <property type="entry name" value="5-FORMYLTETRAHYDROFOLATE CYCLO-LIGASE"/>
    <property type="match status" value="1"/>
</dbReference>
<comment type="cofactor">
    <cofactor evidence="1">
        <name>Mg(2+)</name>
        <dbReference type="ChEBI" id="CHEBI:18420"/>
    </cofactor>
</comment>
<keyword evidence="3" id="KW-1185">Reference proteome</keyword>
<keyword evidence="1" id="KW-0067">ATP-binding</keyword>
<dbReference type="NCBIfam" id="TIGR02727">
    <property type="entry name" value="MTHFS_bact"/>
    <property type="match status" value="1"/>
</dbReference>
<sequence>MKKEIRKNILQRKNTFSNEIVREKSLAMLDTLSKIDFYKNANNVMLYISFGKEVTMKPIIDDLQNRGKRVFIPVTVPATKALIVSELKSYEDDLVVGHFGIMEPKEEALRPVEPSILDLVIVPGVAFDKNGYRIGYGGGYYDRFLPRLPEKTTIISLAFEMQLIDKIPTSQYDLPVQYIITEEQFIKCKKDND</sequence>
<keyword evidence="1" id="KW-0547">Nucleotide-binding</keyword>
<dbReference type="Proteomes" id="UP000779508">
    <property type="component" value="Unassembled WGS sequence"/>
</dbReference>
<dbReference type="PIRSF" id="PIRSF006806">
    <property type="entry name" value="FTHF_cligase"/>
    <property type="match status" value="1"/>
</dbReference>
<proteinExistence type="inferred from homology"/>
<keyword evidence="1" id="KW-0460">Magnesium</keyword>
<dbReference type="Pfam" id="PF01812">
    <property type="entry name" value="5-FTHF_cyc-lig"/>
    <property type="match status" value="1"/>
</dbReference>
<comment type="similarity">
    <text evidence="1">Belongs to the 5-formyltetrahydrofolate cyclo-ligase family.</text>
</comment>
<dbReference type="RefSeq" id="WP_216414505.1">
    <property type="nucleotide sequence ID" value="NZ_JAHLQK010000001.1"/>
</dbReference>
<name>A0ABS6FYN9_9FIRM</name>
<comment type="caution">
    <text evidence="2">The sequence shown here is derived from an EMBL/GenBank/DDBJ whole genome shotgun (WGS) entry which is preliminary data.</text>
</comment>
<accession>A0ABS6FYN9</accession>
<evidence type="ECO:0000313" key="2">
    <source>
        <dbReference type="EMBL" id="MBU5674996.1"/>
    </source>
</evidence>
<dbReference type="InterPro" id="IPR002698">
    <property type="entry name" value="FTHF_cligase"/>
</dbReference>
<comment type="catalytic activity">
    <reaction evidence="1">
        <text>(6S)-5-formyl-5,6,7,8-tetrahydrofolate + ATP = (6R)-5,10-methenyltetrahydrofolate + ADP + phosphate</text>
        <dbReference type="Rhea" id="RHEA:10488"/>
        <dbReference type="ChEBI" id="CHEBI:30616"/>
        <dbReference type="ChEBI" id="CHEBI:43474"/>
        <dbReference type="ChEBI" id="CHEBI:57455"/>
        <dbReference type="ChEBI" id="CHEBI:57457"/>
        <dbReference type="ChEBI" id="CHEBI:456216"/>
        <dbReference type="EC" id="6.3.3.2"/>
    </reaction>
</comment>
<dbReference type="EC" id="6.3.3.2" evidence="1"/>
<keyword evidence="1" id="KW-0479">Metal-binding</keyword>